<accession>A0AA37WKD6</accession>
<keyword evidence="3" id="KW-1185">Reference proteome</keyword>
<evidence type="ECO:0000313" key="3">
    <source>
        <dbReference type="Proteomes" id="UP001156601"/>
    </source>
</evidence>
<feature type="transmembrane region" description="Helical" evidence="1">
    <location>
        <begin position="101"/>
        <end position="134"/>
    </location>
</feature>
<sequence length="246" mass="27591">MMATKLLLIELTKLKRSQALLMTFLCPLSIVGLQFLMVLERGGRVVAEKGWISYWYGVTNLWYMLMLPLFVALITTLINATEHRSNGWRFMATMPVKRWQLFVVKAFISWLCIGFAVALMYLFASASILCLILIGYEATTPFSAPFVFDLPKVMLSIVPIVVIGHIVSWLFSSIVLPLVIGITMTVIAVTVANSTYWLYDPWTYHLAVTLFSYDDSSNLASIWGGVFGLTLLSVGATILNKRDIVD</sequence>
<name>A0AA37WKD6_9ALTE</name>
<feature type="transmembrane region" description="Helical" evidence="1">
    <location>
        <begin position="219"/>
        <end position="239"/>
    </location>
</feature>
<gene>
    <name evidence="2" type="ORF">GCM10007852_39160</name>
</gene>
<keyword evidence="1" id="KW-0472">Membrane</keyword>
<feature type="transmembrane region" description="Helical" evidence="1">
    <location>
        <begin position="178"/>
        <end position="199"/>
    </location>
</feature>
<feature type="transmembrane region" description="Helical" evidence="1">
    <location>
        <begin position="61"/>
        <end position="80"/>
    </location>
</feature>
<organism evidence="2 3">
    <name type="scientific">Agaribacter marinus</name>
    <dbReference type="NCBI Taxonomy" id="1431249"/>
    <lineage>
        <taxon>Bacteria</taxon>
        <taxon>Pseudomonadati</taxon>
        <taxon>Pseudomonadota</taxon>
        <taxon>Gammaproteobacteria</taxon>
        <taxon>Alteromonadales</taxon>
        <taxon>Alteromonadaceae</taxon>
        <taxon>Agaribacter</taxon>
    </lineage>
</organism>
<reference evidence="2" key="2">
    <citation type="submission" date="2023-01" db="EMBL/GenBank/DDBJ databases">
        <title>Draft genome sequence of Agaribacter marinus strain NBRC 110023.</title>
        <authorList>
            <person name="Sun Q."/>
            <person name="Mori K."/>
        </authorList>
    </citation>
    <scope>NUCLEOTIDE SEQUENCE</scope>
    <source>
        <strain evidence="2">NBRC 110023</strain>
    </source>
</reference>
<dbReference type="Pfam" id="PF12730">
    <property type="entry name" value="ABC2_membrane_4"/>
    <property type="match status" value="1"/>
</dbReference>
<reference evidence="2" key="1">
    <citation type="journal article" date="2014" name="Int. J. Syst. Evol. Microbiol.">
        <title>Complete genome sequence of Corynebacterium casei LMG S-19264T (=DSM 44701T), isolated from a smear-ripened cheese.</title>
        <authorList>
            <consortium name="US DOE Joint Genome Institute (JGI-PGF)"/>
            <person name="Walter F."/>
            <person name="Albersmeier A."/>
            <person name="Kalinowski J."/>
            <person name="Ruckert C."/>
        </authorList>
    </citation>
    <scope>NUCLEOTIDE SEQUENCE</scope>
    <source>
        <strain evidence="2">NBRC 110023</strain>
    </source>
</reference>
<comment type="caution">
    <text evidence="2">The sequence shown here is derived from an EMBL/GenBank/DDBJ whole genome shotgun (WGS) entry which is preliminary data.</text>
</comment>
<dbReference type="EMBL" id="BSOT01000019">
    <property type="protein sequence ID" value="GLR73008.1"/>
    <property type="molecule type" value="Genomic_DNA"/>
</dbReference>
<proteinExistence type="predicted"/>
<feature type="transmembrane region" description="Helical" evidence="1">
    <location>
        <begin position="20"/>
        <end position="39"/>
    </location>
</feature>
<evidence type="ECO:0008006" key="4">
    <source>
        <dbReference type="Google" id="ProtNLM"/>
    </source>
</evidence>
<evidence type="ECO:0000313" key="2">
    <source>
        <dbReference type="EMBL" id="GLR73008.1"/>
    </source>
</evidence>
<keyword evidence="1" id="KW-0812">Transmembrane</keyword>
<keyword evidence="1" id="KW-1133">Transmembrane helix</keyword>
<protein>
    <recommendedName>
        <fullName evidence="4">ABC-2 family transporter protein</fullName>
    </recommendedName>
</protein>
<dbReference type="AlphaFoldDB" id="A0AA37WKD6"/>
<evidence type="ECO:0000256" key="1">
    <source>
        <dbReference type="SAM" id="Phobius"/>
    </source>
</evidence>
<dbReference type="CDD" id="cd21809">
    <property type="entry name" value="ABC-2_lan_permease-like"/>
    <property type="match status" value="1"/>
</dbReference>
<feature type="transmembrane region" description="Helical" evidence="1">
    <location>
        <begin position="154"/>
        <end position="171"/>
    </location>
</feature>
<dbReference type="Proteomes" id="UP001156601">
    <property type="component" value="Unassembled WGS sequence"/>
</dbReference>
<dbReference type="RefSeq" id="WP_284219428.1">
    <property type="nucleotide sequence ID" value="NZ_BSOT01000019.1"/>
</dbReference>